<organism evidence="2 3">
    <name type="scientific">Fusarium mundagurra</name>
    <dbReference type="NCBI Taxonomy" id="1567541"/>
    <lineage>
        <taxon>Eukaryota</taxon>
        <taxon>Fungi</taxon>
        <taxon>Dikarya</taxon>
        <taxon>Ascomycota</taxon>
        <taxon>Pezizomycotina</taxon>
        <taxon>Sordariomycetes</taxon>
        <taxon>Hypocreomycetidae</taxon>
        <taxon>Hypocreales</taxon>
        <taxon>Nectriaceae</taxon>
        <taxon>Fusarium</taxon>
        <taxon>Fusarium fujikuroi species complex</taxon>
    </lineage>
</organism>
<reference evidence="2 3" key="1">
    <citation type="submission" date="2020-05" db="EMBL/GenBank/DDBJ databases">
        <title>Identification and distribution of gene clusters putatively required for synthesis of sphingolipid metabolism inhibitors in phylogenetically diverse species of the filamentous fungus Fusarium.</title>
        <authorList>
            <person name="Kim H.-S."/>
            <person name="Busman M."/>
            <person name="Brown D.W."/>
            <person name="Divon H."/>
            <person name="Uhlig S."/>
            <person name="Proctor R.H."/>
        </authorList>
    </citation>
    <scope>NUCLEOTIDE SEQUENCE [LARGE SCALE GENOMIC DNA]</scope>
    <source>
        <strain evidence="2 3">NRRL 66235</strain>
    </source>
</reference>
<dbReference type="Proteomes" id="UP000544331">
    <property type="component" value="Unassembled WGS sequence"/>
</dbReference>
<dbReference type="OrthoDB" id="5153694at2759"/>
<keyword evidence="3" id="KW-1185">Reference proteome</keyword>
<sequence length="319" mass="35491">MADLERQPTPARTLAMAATLKSLVAEARTEACKLHQLNPKDYTSPADLHKDVVNIHTLLDARIKELESAVEHVVTANEISTLNSARKTGSIVDVSEAAQGVLSDPTQQTSDQDQTATSEDEGQPRTSQPEVSSEPHPDTITNTASPSTSPAASHLRFHHQNPYCKAMRKERYKEYIDDRHDIPTLELQQLRENLAATIDTLASNADQIQKAQVSGLAEAMKHRPTDTWNLKPRDGGDVNRNIITVDSEYHIRMRTTNEEHLFHQPGFQGVNYRMEKGEVALKLLCFINNPECSIPHYAGVVESPLWDLCPLHAGRLAEI</sequence>
<protein>
    <submittedName>
        <fullName evidence="2">Uncharacterized protein</fullName>
    </submittedName>
</protein>
<evidence type="ECO:0000313" key="3">
    <source>
        <dbReference type="Proteomes" id="UP000544331"/>
    </source>
</evidence>
<proteinExistence type="predicted"/>
<accession>A0A8H5XYF3</accession>
<dbReference type="AlphaFoldDB" id="A0A8H5XYF3"/>
<evidence type="ECO:0000313" key="2">
    <source>
        <dbReference type="EMBL" id="KAF5702348.1"/>
    </source>
</evidence>
<evidence type="ECO:0000256" key="1">
    <source>
        <dbReference type="SAM" id="MobiDB-lite"/>
    </source>
</evidence>
<feature type="region of interest" description="Disordered" evidence="1">
    <location>
        <begin position="99"/>
        <end position="162"/>
    </location>
</feature>
<gene>
    <name evidence="2" type="ORF">FMUND_13517</name>
</gene>
<feature type="compositionally biased region" description="Low complexity" evidence="1">
    <location>
        <begin position="103"/>
        <end position="117"/>
    </location>
</feature>
<name>A0A8H5XYF3_9HYPO</name>
<comment type="caution">
    <text evidence="2">The sequence shown here is derived from an EMBL/GenBank/DDBJ whole genome shotgun (WGS) entry which is preliminary data.</text>
</comment>
<dbReference type="EMBL" id="JAAOAN010000625">
    <property type="protein sequence ID" value="KAF5702348.1"/>
    <property type="molecule type" value="Genomic_DNA"/>
</dbReference>
<feature type="compositionally biased region" description="Low complexity" evidence="1">
    <location>
        <begin position="143"/>
        <end position="153"/>
    </location>
</feature>